<name>A0A6C0HHU9_9ZZZZ</name>
<evidence type="ECO:0000313" key="2">
    <source>
        <dbReference type="EMBL" id="QHT80034.1"/>
    </source>
</evidence>
<proteinExistence type="predicted"/>
<dbReference type="EMBL" id="MN739959">
    <property type="protein sequence ID" value="QHT80034.1"/>
    <property type="molecule type" value="Genomic_DNA"/>
</dbReference>
<evidence type="ECO:0000256" key="1">
    <source>
        <dbReference type="SAM" id="MobiDB-lite"/>
    </source>
</evidence>
<organism evidence="2">
    <name type="scientific">viral metagenome</name>
    <dbReference type="NCBI Taxonomy" id="1070528"/>
    <lineage>
        <taxon>unclassified sequences</taxon>
        <taxon>metagenomes</taxon>
        <taxon>organismal metagenomes</taxon>
    </lineage>
</organism>
<accession>A0A6C0HHU9</accession>
<feature type="compositionally biased region" description="Polar residues" evidence="1">
    <location>
        <begin position="36"/>
        <end position="48"/>
    </location>
</feature>
<dbReference type="AlphaFoldDB" id="A0A6C0HHU9"/>
<reference evidence="2" key="1">
    <citation type="journal article" date="2020" name="Nature">
        <title>Giant virus diversity and host interactions through global metagenomics.</title>
        <authorList>
            <person name="Schulz F."/>
            <person name="Roux S."/>
            <person name="Paez-Espino D."/>
            <person name="Jungbluth S."/>
            <person name="Walsh D.A."/>
            <person name="Denef V.J."/>
            <person name="McMahon K.D."/>
            <person name="Konstantinidis K.T."/>
            <person name="Eloe-Fadrosh E.A."/>
            <person name="Kyrpides N.C."/>
            <person name="Woyke T."/>
        </authorList>
    </citation>
    <scope>NUCLEOTIDE SEQUENCE</scope>
    <source>
        <strain evidence="2">GVMAG-M-3300023184-105</strain>
    </source>
</reference>
<protein>
    <submittedName>
        <fullName evidence="2">Uncharacterized protein</fullName>
    </submittedName>
</protein>
<sequence>MSERKTISINPELFSLSGNTTRKKRPSKENKDLKIKSTTPKQPQSNKTLRNRLLHYIRKNQEENFKKMHGSKPEITVPDRKYTSAITDSFNNDFEESLKYMTEIADQVTHKLDNDYIINQTLRNYKSLNPESILSGGGDFDKAVEGLSGGDLPVYTDLPPVNMMESVKLTPAQNPQWGCMKGGSLPTYRLWKNQTQRARDPMDSITPPAASLQIPAPQINLGNMSMSSIGSIAGGAPLSSIHTQPEPAKPIFDSPRLSQLKQTMEKVKASNAAEEKNKIKYGKRKKTIRRTYKLGKSRITPKVSVLISNKTVRKNISTKTEKLKQIPIDEIRSVLIKKGFIKVGSLATNDVLRKMYESMLLVCGEVENHNPDNMLYNYFNA</sequence>
<feature type="region of interest" description="Disordered" evidence="1">
    <location>
        <begin position="1"/>
        <end position="49"/>
    </location>
</feature>